<dbReference type="PROSITE" id="PS50211">
    <property type="entry name" value="DENN"/>
    <property type="match status" value="1"/>
</dbReference>
<dbReference type="InterPro" id="IPR037516">
    <property type="entry name" value="Tripartite_DENN"/>
</dbReference>
<dbReference type="PANTHER" id="PTHR31017:SF1">
    <property type="entry name" value="LATE SECRETORY PATHWAY PROTEIN AVL9 HOMOLOG"/>
    <property type="match status" value="1"/>
</dbReference>
<reference evidence="3" key="1">
    <citation type="journal article" date="2016" name="Proc. Natl. Acad. Sci. U.S.A.">
        <title>Lipid metabolic changes in an early divergent fungus govern the establishment of a mutualistic symbiosis with endobacteria.</title>
        <authorList>
            <person name="Lastovetsky O.A."/>
            <person name="Gaspar M.L."/>
            <person name="Mondo S.J."/>
            <person name="LaButti K.M."/>
            <person name="Sandor L."/>
            <person name="Grigoriev I.V."/>
            <person name="Henry S.A."/>
            <person name="Pawlowska T.E."/>
        </authorList>
    </citation>
    <scope>NUCLEOTIDE SEQUENCE [LARGE SCALE GENOMIC DNA]</scope>
    <source>
        <strain evidence="3">ATCC 52814</strain>
    </source>
</reference>
<dbReference type="InterPro" id="IPR018307">
    <property type="entry name" value="ABL9/DENND6_dom"/>
</dbReference>
<proteinExistence type="inferred from homology"/>
<dbReference type="Proteomes" id="UP000242414">
    <property type="component" value="Unassembled WGS sequence"/>
</dbReference>
<dbReference type="EMBL" id="KV922060">
    <property type="protein sequence ID" value="ORE02283.1"/>
    <property type="molecule type" value="Genomic_DNA"/>
</dbReference>
<dbReference type="VEuPathDB" id="FungiDB:BCV72DRAFT_215579"/>
<dbReference type="AlphaFoldDB" id="A0A1X0QR91"/>
<evidence type="ECO:0000256" key="1">
    <source>
        <dbReference type="ARBA" id="ARBA00038178"/>
    </source>
</evidence>
<evidence type="ECO:0000313" key="3">
    <source>
        <dbReference type="EMBL" id="ORE02283.1"/>
    </source>
</evidence>
<name>A0A1X0QR91_RHIZD</name>
<dbReference type="OrthoDB" id="192887at2759"/>
<sequence length="162" mass="18201">MAESLDKNTDRQIAAVLVVGFHHAFGPIVEFCIPPLPCQKITQQQTLEKLELPEEWSFLPFLALPDGAHQKDEDFAYFHLPPVPSWSVAAETTLFGISCNRQIASKDLIVKTPDITRSIVQKAVVVLARQPIFGPLRQKLAVITAAWFNQRDFTKLDILHVT</sequence>
<dbReference type="InterPro" id="IPR051731">
    <property type="entry name" value="DENND11/AVL9_GEFs"/>
</dbReference>
<feature type="domain" description="UDENN" evidence="2">
    <location>
        <begin position="14"/>
        <end position="162"/>
    </location>
</feature>
<comment type="similarity">
    <text evidence="1">Belongs to the AVL9 family.</text>
</comment>
<organism evidence="3">
    <name type="scientific">Rhizopus microsporus var. microsporus</name>
    <dbReference type="NCBI Taxonomy" id="86635"/>
    <lineage>
        <taxon>Eukaryota</taxon>
        <taxon>Fungi</taxon>
        <taxon>Fungi incertae sedis</taxon>
        <taxon>Mucoromycota</taxon>
        <taxon>Mucoromycotina</taxon>
        <taxon>Mucoromycetes</taxon>
        <taxon>Mucorales</taxon>
        <taxon>Mucorineae</taxon>
        <taxon>Rhizopodaceae</taxon>
        <taxon>Rhizopus</taxon>
    </lineage>
</organism>
<accession>A0A1X0QR91</accession>
<dbReference type="PANTHER" id="PTHR31017">
    <property type="entry name" value="LATE SECRETORY PATHWAY PROTEIN AVL9-RELATED"/>
    <property type="match status" value="1"/>
</dbReference>
<evidence type="ECO:0000259" key="2">
    <source>
        <dbReference type="PROSITE" id="PS50211"/>
    </source>
</evidence>
<dbReference type="Pfam" id="PF09794">
    <property type="entry name" value="Avl9"/>
    <property type="match status" value="1"/>
</dbReference>
<protein>
    <recommendedName>
        <fullName evidence="2">UDENN domain-containing protein</fullName>
    </recommendedName>
</protein>
<gene>
    <name evidence="3" type="ORF">BCV72DRAFT_215579</name>
</gene>
<dbReference type="GO" id="GO:0005737">
    <property type="term" value="C:cytoplasm"/>
    <property type="evidence" value="ECO:0007669"/>
    <property type="project" value="TreeGrafter"/>
</dbReference>